<gene>
    <name evidence="1" type="ORF">V6N11_006608</name>
</gene>
<protein>
    <submittedName>
        <fullName evidence="1">Uncharacterized protein</fullName>
    </submittedName>
</protein>
<dbReference type="Proteomes" id="UP001396334">
    <property type="component" value="Unassembled WGS sequence"/>
</dbReference>
<sequence>MCWQGDSHIVTTEFVYGTDFKDTEAAVGCEQFEACILYPWKSAGDVLAEVYSQFLLTKMQCEVDLNNGKGMVSLNANN</sequence>
<reference evidence="1 2" key="1">
    <citation type="journal article" date="2024" name="G3 (Bethesda)">
        <title>Genome assembly of Hibiscus sabdariffa L. provides insights into metabolisms of medicinal natural products.</title>
        <authorList>
            <person name="Kim T."/>
        </authorList>
    </citation>
    <scope>NUCLEOTIDE SEQUENCE [LARGE SCALE GENOMIC DNA]</scope>
    <source>
        <strain evidence="1">TK-2024</strain>
        <tissue evidence="1">Old leaves</tissue>
    </source>
</reference>
<evidence type="ECO:0000313" key="2">
    <source>
        <dbReference type="Proteomes" id="UP001396334"/>
    </source>
</evidence>
<keyword evidence="2" id="KW-1185">Reference proteome</keyword>
<comment type="caution">
    <text evidence="1">The sequence shown here is derived from an EMBL/GenBank/DDBJ whole genome shotgun (WGS) entry which is preliminary data.</text>
</comment>
<dbReference type="EMBL" id="JBBPBN010000021">
    <property type="protein sequence ID" value="KAK9015503.1"/>
    <property type="molecule type" value="Genomic_DNA"/>
</dbReference>
<evidence type="ECO:0000313" key="1">
    <source>
        <dbReference type="EMBL" id="KAK9015503.1"/>
    </source>
</evidence>
<accession>A0ABR2RRS6</accession>
<proteinExistence type="predicted"/>
<name>A0ABR2RRS6_9ROSI</name>
<organism evidence="1 2">
    <name type="scientific">Hibiscus sabdariffa</name>
    <name type="common">roselle</name>
    <dbReference type="NCBI Taxonomy" id="183260"/>
    <lineage>
        <taxon>Eukaryota</taxon>
        <taxon>Viridiplantae</taxon>
        <taxon>Streptophyta</taxon>
        <taxon>Embryophyta</taxon>
        <taxon>Tracheophyta</taxon>
        <taxon>Spermatophyta</taxon>
        <taxon>Magnoliopsida</taxon>
        <taxon>eudicotyledons</taxon>
        <taxon>Gunneridae</taxon>
        <taxon>Pentapetalae</taxon>
        <taxon>rosids</taxon>
        <taxon>malvids</taxon>
        <taxon>Malvales</taxon>
        <taxon>Malvaceae</taxon>
        <taxon>Malvoideae</taxon>
        <taxon>Hibiscus</taxon>
    </lineage>
</organism>